<name>L0WBQ5_9GAMM</name>
<dbReference type="InterPro" id="IPR012334">
    <property type="entry name" value="Pectin_lyas_fold"/>
</dbReference>
<dbReference type="InterPro" id="IPR011050">
    <property type="entry name" value="Pectin_lyase_fold/virulence"/>
</dbReference>
<dbReference type="AlphaFoldDB" id="L0WBQ5"/>
<dbReference type="eggNOG" id="COG3420">
    <property type="taxonomic scope" value="Bacteria"/>
</dbReference>
<comment type="caution">
    <text evidence="2">The sequence shown here is derived from an EMBL/GenBank/DDBJ whole genome shotgun (WGS) entry which is preliminary data.</text>
</comment>
<dbReference type="EMBL" id="AMRJ01000011">
    <property type="protein sequence ID" value="EKF74409.1"/>
    <property type="molecule type" value="Genomic_DNA"/>
</dbReference>
<dbReference type="Proteomes" id="UP000010164">
    <property type="component" value="Unassembled WGS sequence"/>
</dbReference>
<dbReference type="Pfam" id="PF13229">
    <property type="entry name" value="Beta_helix"/>
    <property type="match status" value="1"/>
</dbReference>
<protein>
    <submittedName>
        <fullName evidence="2">Poly(Beta-D-mannuronate) C5 epimerase</fullName>
    </submittedName>
</protein>
<keyword evidence="3" id="KW-1185">Reference proteome</keyword>
<dbReference type="RefSeq" id="WP_008928841.1">
    <property type="nucleotide sequence ID" value="NZ_AMRJ01000011.1"/>
</dbReference>
<dbReference type="SUPFAM" id="SSF51126">
    <property type="entry name" value="Pectin lyase-like"/>
    <property type="match status" value="1"/>
</dbReference>
<dbReference type="STRING" id="1177179.A11A3_08310"/>
<dbReference type="OrthoDB" id="7023930at2"/>
<organism evidence="2 3">
    <name type="scientific">Alcanivorax hongdengensis A-11-3</name>
    <dbReference type="NCBI Taxonomy" id="1177179"/>
    <lineage>
        <taxon>Bacteria</taxon>
        <taxon>Pseudomonadati</taxon>
        <taxon>Pseudomonadota</taxon>
        <taxon>Gammaproteobacteria</taxon>
        <taxon>Oceanospirillales</taxon>
        <taxon>Alcanivoracaceae</taxon>
        <taxon>Alcanivorax</taxon>
    </lineage>
</organism>
<dbReference type="PATRIC" id="fig|1177179.3.peg.1660"/>
<gene>
    <name evidence="2" type="ORF">A11A3_08310</name>
</gene>
<evidence type="ECO:0000313" key="2">
    <source>
        <dbReference type="EMBL" id="EKF74409.1"/>
    </source>
</evidence>
<sequence length="421" mass="45542">MLLSSASLASVSLQPIYAHEASNWPLETFAANGLFRQIAHYQNRHPEAVVISGGHYDLASLASQLPTDRALQHTDNGWVLHYPLVIAPDASLTIADTRLYLEGHHGGCLINRGTLTIHNASLASNGDNGSGFIHGWGGSHIRIEHSTLSDLGRKDYRAHGLTLARHRYQGNGPGATLQIDDSRLTHLYRGISTETGSELQARRVQIRDTREQGMVLGGSNSQLDTVIITNAHGHGLRLEGRGATRIFDLTSQANRGSGVLMEDYRGPLSVDRLASTDNREYGLQIKGGKADASARLAQLTLQHNGSDGLRVDSPIVITVSAAHIDDNGRYAVSLDGQQAPVSARLQQLTLYHNALAALHTRGQGAVDIEQASLRHNSQRGHYLAGNLRGREFDLLPRLVSGQPLRIDFTDSPATALPASPR</sequence>
<accession>L0WBQ5</accession>
<dbReference type="InterPro" id="IPR039448">
    <property type="entry name" value="Beta_helix"/>
</dbReference>
<feature type="domain" description="Right handed beta helix" evidence="1">
    <location>
        <begin position="133"/>
        <end position="293"/>
    </location>
</feature>
<dbReference type="Gene3D" id="2.160.20.10">
    <property type="entry name" value="Single-stranded right-handed beta-helix, Pectin lyase-like"/>
    <property type="match status" value="1"/>
</dbReference>
<reference evidence="2 3" key="1">
    <citation type="journal article" date="2012" name="J. Bacteriol.">
        <title>Genome Sequence of the Alkane-Degrading Bacterium Alcanivorax hongdengensis Type Strain A-11-3.</title>
        <authorList>
            <person name="Lai Q."/>
            <person name="Shao Z."/>
        </authorList>
    </citation>
    <scope>NUCLEOTIDE SEQUENCE [LARGE SCALE GENOMIC DNA]</scope>
    <source>
        <strain evidence="2 3">A-11-3</strain>
    </source>
</reference>
<proteinExistence type="predicted"/>
<evidence type="ECO:0000259" key="1">
    <source>
        <dbReference type="Pfam" id="PF13229"/>
    </source>
</evidence>
<evidence type="ECO:0000313" key="3">
    <source>
        <dbReference type="Proteomes" id="UP000010164"/>
    </source>
</evidence>